<dbReference type="Gene3D" id="2.40.33.20">
    <property type="entry name" value="PK beta-barrel domain-like"/>
    <property type="match status" value="1"/>
</dbReference>
<gene>
    <name evidence="2" type="ORF">SAMN05421774_102477</name>
</gene>
<reference evidence="2 3" key="1">
    <citation type="submission" date="2017-01" db="EMBL/GenBank/DDBJ databases">
        <authorList>
            <person name="Mah S.A."/>
            <person name="Swanson W.J."/>
            <person name="Moy G.W."/>
            <person name="Vacquier V.D."/>
        </authorList>
    </citation>
    <scope>NUCLEOTIDE SEQUENCE [LARGE SCALE GENOMIC DNA]</scope>
    <source>
        <strain evidence="2 3">DSM 26375</strain>
    </source>
</reference>
<organism evidence="2 3">
    <name type="scientific">Gemmobacter megaterium</name>
    <dbReference type="NCBI Taxonomy" id="1086013"/>
    <lineage>
        <taxon>Bacteria</taxon>
        <taxon>Pseudomonadati</taxon>
        <taxon>Pseudomonadota</taxon>
        <taxon>Alphaproteobacteria</taxon>
        <taxon>Rhodobacterales</taxon>
        <taxon>Paracoccaceae</taxon>
        <taxon>Gemmobacter</taxon>
    </lineage>
</organism>
<name>A0A1N7M7H5_9RHOB</name>
<feature type="domain" description="MOSC" evidence="1">
    <location>
        <begin position="82"/>
        <end position="250"/>
    </location>
</feature>
<dbReference type="GO" id="GO:0030151">
    <property type="term" value="F:molybdenum ion binding"/>
    <property type="evidence" value="ECO:0007669"/>
    <property type="project" value="InterPro"/>
</dbReference>
<dbReference type="InterPro" id="IPR011037">
    <property type="entry name" value="Pyrv_Knase-like_insert_dom_sf"/>
</dbReference>
<dbReference type="GO" id="GO:0003824">
    <property type="term" value="F:catalytic activity"/>
    <property type="evidence" value="ECO:0007669"/>
    <property type="project" value="InterPro"/>
</dbReference>
<accession>A0A1N7M7H5</accession>
<dbReference type="Pfam" id="PF03473">
    <property type="entry name" value="MOSC"/>
    <property type="match status" value="1"/>
</dbReference>
<protein>
    <recommendedName>
        <fullName evidence="1">MOSC domain-containing protein</fullName>
    </recommendedName>
</protein>
<dbReference type="InterPro" id="IPR005302">
    <property type="entry name" value="MoCF_Sase_C"/>
</dbReference>
<dbReference type="OrthoDB" id="581532at2"/>
<dbReference type="Proteomes" id="UP000186141">
    <property type="component" value="Unassembled WGS sequence"/>
</dbReference>
<evidence type="ECO:0000259" key="1">
    <source>
        <dbReference type="PROSITE" id="PS51340"/>
    </source>
</evidence>
<dbReference type="EMBL" id="FTOT01000002">
    <property type="protein sequence ID" value="SIS82038.1"/>
    <property type="molecule type" value="Genomic_DNA"/>
</dbReference>
<evidence type="ECO:0000313" key="3">
    <source>
        <dbReference type="Proteomes" id="UP000186141"/>
    </source>
</evidence>
<proteinExistence type="predicted"/>
<dbReference type="AlphaFoldDB" id="A0A1N7M7H5"/>
<dbReference type="PROSITE" id="PS51340">
    <property type="entry name" value="MOSC"/>
    <property type="match status" value="1"/>
</dbReference>
<dbReference type="STRING" id="1086013.SAMN05421774_102477"/>
<dbReference type="GO" id="GO:0030170">
    <property type="term" value="F:pyridoxal phosphate binding"/>
    <property type="evidence" value="ECO:0007669"/>
    <property type="project" value="InterPro"/>
</dbReference>
<sequence>MTARLALICRHPLKGHGREELASVCLSAGQAMPWDRVWAVAHEAARLDPAGGWSRCANFARGAKAPELMALESRLDEATGRLTLSHPERGTCVFRLGDEAEMAGAVAWLRALNPPDRAQPAQIVTARQPLTDSDWPSVSILSLDRLEVLSAHMGIELSPHRFRGNLWVRGWAPWQETDLVGADLDVGPVRLRIRERITRCKATTVNPATGKVDGDTLRALDTLWSEQEFGLYAEVITNGAVAVGDEVRICS</sequence>
<evidence type="ECO:0000313" key="2">
    <source>
        <dbReference type="EMBL" id="SIS82038.1"/>
    </source>
</evidence>
<dbReference type="SUPFAM" id="SSF50800">
    <property type="entry name" value="PK beta-barrel domain-like"/>
    <property type="match status" value="1"/>
</dbReference>
<keyword evidence="3" id="KW-1185">Reference proteome</keyword>